<feature type="transmembrane region" description="Helical" evidence="1">
    <location>
        <begin position="247"/>
        <end position="267"/>
    </location>
</feature>
<dbReference type="Proteomes" id="UP001432027">
    <property type="component" value="Unassembled WGS sequence"/>
</dbReference>
<dbReference type="PANTHER" id="PTHR11161">
    <property type="entry name" value="O-ACYLTRANSFERASE"/>
    <property type="match status" value="1"/>
</dbReference>
<evidence type="ECO:0000313" key="4">
    <source>
        <dbReference type="Proteomes" id="UP001432027"/>
    </source>
</evidence>
<dbReference type="InterPro" id="IPR052728">
    <property type="entry name" value="O2_lipid_transport_reg"/>
</dbReference>
<dbReference type="SMART" id="SM00703">
    <property type="entry name" value="NRF"/>
    <property type="match status" value="1"/>
</dbReference>
<feature type="non-terminal residue" evidence="3">
    <location>
        <position position="1"/>
    </location>
</feature>
<dbReference type="PANTHER" id="PTHR11161:SF55">
    <property type="entry name" value="NOSE RESISTANT-TO-FLUOXETINE PROTEIN N-TERMINAL DOMAIN-CONTAINING PROTEIN"/>
    <property type="match status" value="1"/>
</dbReference>
<dbReference type="AlphaFoldDB" id="A0AAV5SG71"/>
<dbReference type="InterPro" id="IPR006621">
    <property type="entry name" value="Nose-resist-to-fluoxetine_N"/>
</dbReference>
<keyword evidence="4" id="KW-1185">Reference proteome</keyword>
<keyword evidence="1" id="KW-0472">Membrane</keyword>
<gene>
    <name evidence="3" type="ORF">PENTCL1PPCAC_4538</name>
</gene>
<reference evidence="3" key="1">
    <citation type="submission" date="2023-10" db="EMBL/GenBank/DDBJ databases">
        <title>Genome assembly of Pristionchus species.</title>
        <authorList>
            <person name="Yoshida K."/>
            <person name="Sommer R.J."/>
        </authorList>
    </citation>
    <scope>NUCLEOTIDE SEQUENCE</scope>
    <source>
        <strain evidence="3">RS0144</strain>
    </source>
</reference>
<feature type="transmembrane region" description="Helical" evidence="1">
    <location>
        <begin position="287"/>
        <end position="310"/>
    </location>
</feature>
<proteinExistence type="predicted"/>
<evidence type="ECO:0000313" key="3">
    <source>
        <dbReference type="EMBL" id="GMS82362.1"/>
    </source>
</evidence>
<comment type="caution">
    <text evidence="3">The sequence shown here is derived from an EMBL/GenBank/DDBJ whole genome shotgun (WGS) entry which is preliminary data.</text>
</comment>
<accession>A0AAV5SG71</accession>
<feature type="transmembrane region" description="Helical" evidence="1">
    <location>
        <begin position="174"/>
        <end position="200"/>
    </location>
</feature>
<feature type="non-terminal residue" evidence="3">
    <location>
        <position position="350"/>
    </location>
</feature>
<protein>
    <recommendedName>
        <fullName evidence="2">Nose resistant-to-fluoxetine protein N-terminal domain-containing protein</fullName>
    </recommendedName>
</protein>
<sequence length="350" mass="39861">EREFTARHLLSFLSDQPSRLSILSQECKEDLQIIMNVTVNATAYPGFLKSALLPMLDSIGKMGPGILRGHIYFAGHFSECKAVDYVVKDRDRHFRGDYFRVDIDPFLRPTTSNGSCNVVLPFQGGIEMFWELGFCLPDSCTSAELQKLFRPEGGASNPVCKFTKPGDITPDLDAGFYITLFIMGIIAGICVISGFVDFYFSERLKDSPISKSLGWQLLMSCSLYSNISSIFDVSESTKSGQISPIHCIRFFSMVWVLLSHLFSNYLAVVANPVDIMSIARDLTSEVITNGFFCVDSFFFMSGVLLTFLWFKIYQRQPRETMSIYGWIMFYVHRVLRSTWWVELLYLHNYV</sequence>
<feature type="domain" description="Nose resistant-to-fluoxetine protein N-terminal" evidence="2">
    <location>
        <begin position="24"/>
        <end position="166"/>
    </location>
</feature>
<keyword evidence="1" id="KW-0812">Transmembrane</keyword>
<evidence type="ECO:0000256" key="1">
    <source>
        <dbReference type="SAM" id="Phobius"/>
    </source>
</evidence>
<dbReference type="Pfam" id="PF20146">
    <property type="entry name" value="NRF"/>
    <property type="match status" value="1"/>
</dbReference>
<dbReference type="EMBL" id="BTSX01000002">
    <property type="protein sequence ID" value="GMS82362.1"/>
    <property type="molecule type" value="Genomic_DNA"/>
</dbReference>
<evidence type="ECO:0000259" key="2">
    <source>
        <dbReference type="SMART" id="SM00703"/>
    </source>
</evidence>
<keyword evidence="1" id="KW-1133">Transmembrane helix</keyword>
<name>A0AAV5SG71_9BILA</name>
<organism evidence="3 4">
    <name type="scientific">Pristionchus entomophagus</name>
    <dbReference type="NCBI Taxonomy" id="358040"/>
    <lineage>
        <taxon>Eukaryota</taxon>
        <taxon>Metazoa</taxon>
        <taxon>Ecdysozoa</taxon>
        <taxon>Nematoda</taxon>
        <taxon>Chromadorea</taxon>
        <taxon>Rhabditida</taxon>
        <taxon>Rhabditina</taxon>
        <taxon>Diplogasteromorpha</taxon>
        <taxon>Diplogasteroidea</taxon>
        <taxon>Neodiplogasteridae</taxon>
        <taxon>Pristionchus</taxon>
    </lineage>
</organism>